<reference evidence="3 4" key="1">
    <citation type="submission" date="2019-12" db="EMBL/GenBank/DDBJ databases">
        <title>Novel species isolated from a subtropical stream in China.</title>
        <authorList>
            <person name="Lu H."/>
        </authorList>
    </citation>
    <scope>NUCLEOTIDE SEQUENCE [LARGE SCALE GENOMIC DNA]</scope>
    <source>
        <strain evidence="3 4">FT50W</strain>
    </source>
</reference>
<evidence type="ECO:0000256" key="1">
    <source>
        <dbReference type="ARBA" id="ARBA00022801"/>
    </source>
</evidence>
<proteinExistence type="predicted"/>
<accession>A0A6L8MQD4</accession>
<sequence>MRIAAAQAPSAAGDIAANLQTHLRFIAAARAEGVQLLVFPELSLCGYELPLLRDCAMAPHDARLDALRAAAAGMTVIVGAPLTTVMPAAAARPCIASITLTADGGTRIYRKQYLHGGEEVYAQAGPIGATAHALLGQHYVEAICADTTHAAHAQAAAAAGATLYVAGVLISAGGYAHDAALLRGHAASHQMGVLLANHAADSGGYSVAGNSAFWAPGGQLIVQADGPGDCLVIAEAQHGWQGRVVPLAAAAAT</sequence>
<dbReference type="InterPro" id="IPR036526">
    <property type="entry name" value="C-N_Hydrolase_sf"/>
</dbReference>
<dbReference type="PANTHER" id="PTHR43674">
    <property type="entry name" value="NITRILASE C965.09-RELATED"/>
    <property type="match status" value="1"/>
</dbReference>
<dbReference type="InterPro" id="IPR003010">
    <property type="entry name" value="C-N_Hydrolase"/>
</dbReference>
<evidence type="ECO:0000259" key="2">
    <source>
        <dbReference type="PROSITE" id="PS50263"/>
    </source>
</evidence>
<dbReference type="PANTHER" id="PTHR43674:SF2">
    <property type="entry name" value="BETA-UREIDOPROPIONASE"/>
    <property type="match status" value="1"/>
</dbReference>
<dbReference type="InterPro" id="IPR050345">
    <property type="entry name" value="Aliph_Amidase/BUP"/>
</dbReference>
<gene>
    <name evidence="3" type="ORF">GTP44_17805</name>
</gene>
<dbReference type="EMBL" id="WWCP01000023">
    <property type="protein sequence ID" value="MYM83795.1"/>
    <property type="molecule type" value="Genomic_DNA"/>
</dbReference>
<name>A0A6L8MQD4_9BURK</name>
<protein>
    <submittedName>
        <fullName evidence="3">Carbon-nitrogen hydrolase family protein</fullName>
    </submittedName>
</protein>
<dbReference type="GO" id="GO:0050126">
    <property type="term" value="F:N-carbamoylputrescine amidase activity"/>
    <property type="evidence" value="ECO:0007669"/>
    <property type="project" value="TreeGrafter"/>
</dbReference>
<keyword evidence="1 3" id="KW-0378">Hydrolase</keyword>
<dbReference type="AlphaFoldDB" id="A0A6L8MQD4"/>
<dbReference type="Gene3D" id="3.60.110.10">
    <property type="entry name" value="Carbon-nitrogen hydrolase"/>
    <property type="match status" value="1"/>
</dbReference>
<dbReference type="CDD" id="cd07197">
    <property type="entry name" value="nitrilase"/>
    <property type="match status" value="1"/>
</dbReference>
<organism evidence="3 4">
    <name type="scientific">Duganella lactea</name>
    <dbReference type="NCBI Taxonomy" id="2692173"/>
    <lineage>
        <taxon>Bacteria</taxon>
        <taxon>Pseudomonadati</taxon>
        <taxon>Pseudomonadota</taxon>
        <taxon>Betaproteobacteria</taxon>
        <taxon>Burkholderiales</taxon>
        <taxon>Oxalobacteraceae</taxon>
        <taxon>Telluria group</taxon>
        <taxon>Duganella</taxon>
    </lineage>
</organism>
<dbReference type="SUPFAM" id="SSF56317">
    <property type="entry name" value="Carbon-nitrogen hydrolase"/>
    <property type="match status" value="1"/>
</dbReference>
<comment type="caution">
    <text evidence="3">The sequence shown here is derived from an EMBL/GenBank/DDBJ whole genome shotgun (WGS) entry which is preliminary data.</text>
</comment>
<dbReference type="Pfam" id="PF00795">
    <property type="entry name" value="CN_hydrolase"/>
    <property type="match status" value="1"/>
</dbReference>
<dbReference type="PROSITE" id="PS50263">
    <property type="entry name" value="CN_HYDROLASE"/>
    <property type="match status" value="1"/>
</dbReference>
<evidence type="ECO:0000313" key="3">
    <source>
        <dbReference type="EMBL" id="MYM83795.1"/>
    </source>
</evidence>
<dbReference type="GO" id="GO:0033388">
    <property type="term" value="P:putrescine biosynthetic process from arginine"/>
    <property type="evidence" value="ECO:0007669"/>
    <property type="project" value="TreeGrafter"/>
</dbReference>
<evidence type="ECO:0000313" key="4">
    <source>
        <dbReference type="Proteomes" id="UP000474565"/>
    </source>
</evidence>
<feature type="domain" description="CN hydrolase" evidence="2">
    <location>
        <begin position="1"/>
        <end position="238"/>
    </location>
</feature>
<dbReference type="Proteomes" id="UP000474565">
    <property type="component" value="Unassembled WGS sequence"/>
</dbReference>